<gene>
    <name evidence="8 9" type="primary">espl1.L</name>
</gene>
<feature type="region of interest" description="Disordered" evidence="5">
    <location>
        <begin position="1330"/>
        <end position="1358"/>
    </location>
</feature>
<dbReference type="Pfam" id="PF03568">
    <property type="entry name" value="Separin_C"/>
    <property type="match status" value="1"/>
</dbReference>
<dbReference type="GO" id="GO:0051307">
    <property type="term" value="P:meiotic chromosome separation"/>
    <property type="evidence" value="ECO:0000318"/>
    <property type="project" value="GO_Central"/>
</dbReference>
<dbReference type="InterPro" id="IPR011990">
    <property type="entry name" value="TPR-like_helical_dom_sf"/>
</dbReference>
<dbReference type="GO" id="GO:0005813">
    <property type="term" value="C:centrosome"/>
    <property type="evidence" value="ECO:0000318"/>
    <property type="project" value="GO_Central"/>
</dbReference>
<keyword evidence="7" id="KW-1185">Reference proteome</keyword>
<dbReference type="OrthoDB" id="10255632at2759"/>
<dbReference type="RefSeq" id="XP_041438526.1">
    <property type="nucleotide sequence ID" value="XM_041582592.1"/>
</dbReference>
<dbReference type="Proteomes" id="UP000186698">
    <property type="component" value="Chromosome 2L"/>
</dbReference>
<evidence type="ECO:0000256" key="4">
    <source>
        <dbReference type="ARBA" id="ARBA00022829"/>
    </source>
</evidence>
<evidence type="ECO:0000256" key="1">
    <source>
        <dbReference type="ARBA" id="ARBA00000451"/>
    </source>
</evidence>
<name>A0A8J1MAZ5_XENLA</name>
<feature type="compositionally biased region" description="Basic residues" evidence="5">
    <location>
        <begin position="1462"/>
        <end position="1473"/>
    </location>
</feature>
<evidence type="ECO:0000313" key="7">
    <source>
        <dbReference type="Proteomes" id="UP000186698"/>
    </source>
</evidence>
<dbReference type="GO" id="GO:0004197">
    <property type="term" value="F:cysteine-type endopeptidase activity"/>
    <property type="evidence" value="ECO:0000318"/>
    <property type="project" value="GO_Central"/>
</dbReference>
<feature type="region of interest" description="Disordered" evidence="5">
    <location>
        <begin position="1523"/>
        <end position="1542"/>
    </location>
</feature>
<dbReference type="InterPro" id="IPR005314">
    <property type="entry name" value="Peptidase_C50"/>
</dbReference>
<comment type="catalytic activity">
    <reaction evidence="1">
        <text>All bonds known to be hydrolyzed by this endopeptidase have arginine in P1 and an acidic residue in P4. P6 is often occupied by an acidic residue or by a hydroxy-amino-acid residue, the phosphorylation of which enhances cleavage.</text>
        <dbReference type="EC" id="3.4.22.49"/>
    </reaction>
</comment>
<feature type="domain" description="Peptidase C50" evidence="6">
    <location>
        <begin position="1960"/>
        <end position="2055"/>
    </location>
</feature>
<evidence type="ECO:0000256" key="3">
    <source>
        <dbReference type="ARBA" id="ARBA00022801"/>
    </source>
</evidence>
<protein>
    <recommendedName>
        <fullName evidence="2">separase</fullName>
        <ecNumber evidence="2">3.4.22.49</ecNumber>
    </recommendedName>
</protein>
<dbReference type="PROSITE" id="PS51700">
    <property type="entry name" value="SEPARIN"/>
    <property type="match status" value="1"/>
</dbReference>
<dbReference type="GO" id="GO:0005634">
    <property type="term" value="C:nucleus"/>
    <property type="evidence" value="ECO:0000318"/>
    <property type="project" value="GO_Central"/>
</dbReference>
<dbReference type="GO" id="GO:0072686">
    <property type="term" value="C:mitotic spindle"/>
    <property type="evidence" value="ECO:0000318"/>
    <property type="project" value="GO_Central"/>
</dbReference>
<dbReference type="CTD" id="733221"/>
<evidence type="ECO:0000256" key="2">
    <source>
        <dbReference type="ARBA" id="ARBA00012489"/>
    </source>
</evidence>
<sequence>MEANIKSLKGADFIKLTSSLEEVTLLHSKLKLCFAKGPTGSSSSEQLPDQRVVCDRVLRACNHWAGDPSCHVSHWQSLVPLAALVCQGFCASSPQRTPFYLEKILFHLLKNISARESSFQACSNISDLLYGLLTSCPSEQQNAGDFTAVTKSSFQILWKAAGDQEQKQSPSPCNREVLSLRLHALRFLMLTEGSVSYGDAPLTISRHARCATLAFEPKGKPCSKEETYFLNQSFEDLLVKPLLGRGTLSASWSRCLVELSLERCRRLCKTSCFRQGRYVVEQVRGCLEKTERCCHAGLALLSFAVDIHELGIPPSIGKVLSEVIEILDGARCSGDGWSCQALGECFQFAVSSLDGRFKHSGMLKVDDILSLAKFLEKHHQLLDKQVTKVSNEGSRQLKSLKQQQFNSLQQFTNAACAFMQNCKDKPKDGLLLLHGACRDAVSRMHGSLQGLPAQETAEFLNITASCVHNLAYWFYSQKKYQEASDLVSPLSAWLADGAPDSDPDLEVERLHRCYRLHVESCRKSGQIMKGLEAVGLWLRALRSKVSQHMAEPVALWVRLKIDGAKNGDEDVRLHTLKDGLVDQPVDPELMLSLLAEELQGYKSVHGDTGQERYNTICDLLELCSEDSDLSGQRATFLLELAQVLCYHDYTLQTDCSALDAVQEALRLLDSTSKLTEVDECLQDIKAQALLWQYICTLEANMREGLEEQKRKAKLQSQNQWTGVDYEPNDLNYEDKLHEDQSVRDGICFTLAGETGPLKGLDEALDLWSSLLSSPQVPSLNSAEQTIFSLHLLGSLYRLMGKPLQSIQSFQLAGQLCHSLQDHIKEVGTLCHLTKILFYLESPEYAQVTLQKAEEILKHADRTSENYTLAELSCQLLRSHLCRVTCQVKEGVELLLGLLQHPYLQKSSKAWYLLKVQVLQELSLFLMLPSENLTSDLYKQLWAHGCHSPETALTEAHKLLRSIVLLLLGNDVLSSPKGSSEVRFVDNGENLLQKWQVLADLLSCTQDLVKTLSRMGCVSEAKSFCLEGLRVAKTLQSMRHCADFLVRKAELETLRSETQLCEEDLQYVLFLMESCTDFTAKSEQKEVKIKLCKGKPFHKTEIIETPQSPPKDDFLKAVDLHYVETRELSKAPESPSCTSSLEKNLPQFLSHTQDCTCPLCSDLVLSLLCTQWLVAKAENDPQNRGLLKSALKRCKALTQRFSAIMQEILGKEIPKPVSLGVSAELMARVYLAMVSQSPSKLPEETLEEGIHFVSSQQATFPKHWRAGLLLAKALCSIYNLAAKHGSCVTDIFAQLWGWQPHQKTKKIADLNQRNKTTSSITKKKTKKMSLDVPSSFPFEDSDTDLPTVPPKPHTTPIQRNLPVTQARSVLSTLPKKSTVTVYNEESPMPEVLPRAPRRRKTRTVLKVDFSDSDLEVPDNSEKEPVPNSRKQTVQTKSVGRGRGRSSVAQVPLDSDDEDVPTKSKARNKRPSTRRGQKESSPSGPVRRRQQVKIDVAPKEVDVLRSIEEEPEWVLDVSIEELRGSDTEEKKTLRTGRKGQKSAKNDGLMTECEVLRRDAGGEHLCWTPNVIGGEADPNPFSITGNVSSLPATFSASDLSVVSSLLREALESITHFPPSTLYSRLCRLLALCRGKQDPYVTALLVSESVSITLRHQLLSDIHRKLRKIRKEGSVCDKLQCLTLEDDTDAQVQHLSHLEEIFQFPKQALDIQRFQEQLQQIPANTTMCILTLVDSQTRMPGDTILLTRLVPGSPPVTVQIPTAHLKVPISSILQEFDEIQKQQKVVNNLTDKKEWWEGRMELDCRMKALIRLLEEQVLGSWKVLLNCPCSSEAVAEECKRLSQALSDSGWGRTDPELLKILLGGSHFLTPPLIQSFIHGFGFSKPELARELIQSATERLKVSTEQSEGHLVLVLDKHLQKLPWESIPCLQKQSVTRLPSLHFLLSYGLLRKYQPQTTLIKGVDPKQTFYVLNPHANLPGTEERFRDWFKNETGWKGVIRSAPKSEMIQSALTKQDLYVYVGHGAGAHFLDVQTLQRLHCNAVVLLFGCSSVALAVRGDLEGSGIVLKYLMAGCPLVLGNLWDVTDREIDRYTVAFLQSWLKAGSGAPLLKYLSESRQAPKLKYIIGAAPVAYGLPVALR</sequence>
<proteinExistence type="predicted"/>
<dbReference type="KEGG" id="xla:733221"/>
<dbReference type="EC" id="3.4.22.49" evidence="2"/>
<feature type="compositionally biased region" description="Polar residues" evidence="5">
    <location>
        <begin position="1427"/>
        <end position="1436"/>
    </location>
</feature>
<keyword evidence="4" id="KW-0159">Chromosome partition</keyword>
<dbReference type="PANTHER" id="PTHR12792">
    <property type="entry name" value="EXTRA SPINDLE POLES 1-RELATED"/>
    <property type="match status" value="1"/>
</dbReference>
<keyword evidence="3" id="KW-0378">Hydrolase</keyword>
<dbReference type="InterPro" id="IPR030397">
    <property type="entry name" value="SEPARIN_core_dom"/>
</dbReference>
<organism evidence="7 9">
    <name type="scientific">Xenopus laevis</name>
    <name type="common">African clawed frog</name>
    <dbReference type="NCBI Taxonomy" id="8355"/>
    <lineage>
        <taxon>Eukaryota</taxon>
        <taxon>Metazoa</taxon>
        <taxon>Chordata</taxon>
        <taxon>Craniata</taxon>
        <taxon>Vertebrata</taxon>
        <taxon>Euteleostomi</taxon>
        <taxon>Amphibia</taxon>
        <taxon>Batrachia</taxon>
        <taxon>Anura</taxon>
        <taxon>Pipoidea</taxon>
        <taxon>Pipidae</taxon>
        <taxon>Xenopodinae</taxon>
        <taxon>Xenopus</taxon>
        <taxon>Xenopus</taxon>
    </lineage>
</organism>
<dbReference type="GO" id="GO:0005737">
    <property type="term" value="C:cytoplasm"/>
    <property type="evidence" value="ECO:0000318"/>
    <property type="project" value="GO_Central"/>
</dbReference>
<dbReference type="GO" id="GO:0006508">
    <property type="term" value="P:proteolysis"/>
    <property type="evidence" value="ECO:0007669"/>
    <property type="project" value="InterPro"/>
</dbReference>
<dbReference type="GeneID" id="733221"/>
<evidence type="ECO:0000256" key="5">
    <source>
        <dbReference type="SAM" id="MobiDB-lite"/>
    </source>
</evidence>
<dbReference type="RefSeq" id="XP_041438524.1">
    <property type="nucleotide sequence ID" value="XM_041582590.1"/>
</dbReference>
<evidence type="ECO:0000313" key="8">
    <source>
        <dbReference type="RefSeq" id="XP_041438524.1"/>
    </source>
</evidence>
<evidence type="ECO:0000259" key="6">
    <source>
        <dbReference type="PROSITE" id="PS51700"/>
    </source>
</evidence>
<feature type="region of interest" description="Disordered" evidence="5">
    <location>
        <begin position="1379"/>
        <end position="1492"/>
    </location>
</feature>
<accession>A0A8J1MAZ5</accession>
<dbReference type="Gene3D" id="1.25.40.10">
    <property type="entry name" value="Tetratricopeptide repeat domain"/>
    <property type="match status" value="1"/>
</dbReference>
<reference evidence="8 9" key="1">
    <citation type="submission" date="2025-04" db="UniProtKB">
        <authorList>
            <consortium name="RefSeq"/>
        </authorList>
    </citation>
    <scope>IDENTIFICATION</scope>
    <source>
        <strain evidence="8 9">J_2021</strain>
        <tissue evidence="8 9">Erythrocytes</tissue>
    </source>
</reference>
<evidence type="ECO:0000313" key="9">
    <source>
        <dbReference type="RefSeq" id="XP_041438526.1"/>
    </source>
</evidence>
<dbReference type="PANTHER" id="PTHR12792:SF0">
    <property type="entry name" value="SEPARIN"/>
    <property type="match status" value="1"/>
</dbReference>